<feature type="transmembrane region" description="Helical" evidence="2">
    <location>
        <begin position="6"/>
        <end position="26"/>
    </location>
</feature>
<feature type="transmembrane region" description="Helical" evidence="2">
    <location>
        <begin position="127"/>
        <end position="147"/>
    </location>
</feature>
<evidence type="ECO:0000256" key="1">
    <source>
        <dbReference type="SAM" id="MobiDB-lite"/>
    </source>
</evidence>
<keyword evidence="2" id="KW-0812">Transmembrane</keyword>
<dbReference type="RefSeq" id="WP_144400342.1">
    <property type="nucleotide sequence ID" value="NZ_CP047385.1"/>
</dbReference>
<accession>A0ABX6HUS3</accession>
<keyword evidence="2" id="KW-0472">Membrane</keyword>
<dbReference type="Proteomes" id="UP000035080">
    <property type="component" value="Chromosome"/>
</dbReference>
<name>A0ABX6HUS3_9BURK</name>
<evidence type="ECO:0000313" key="4">
    <source>
        <dbReference type="Proteomes" id="UP000035080"/>
    </source>
</evidence>
<organism evidence="3 4">
    <name type="scientific">Pandoraea fibrosis</name>
    <dbReference type="NCBI Taxonomy" id="1891094"/>
    <lineage>
        <taxon>Bacteria</taxon>
        <taxon>Pseudomonadati</taxon>
        <taxon>Pseudomonadota</taxon>
        <taxon>Betaproteobacteria</taxon>
        <taxon>Burkholderiales</taxon>
        <taxon>Burkholderiaceae</taxon>
        <taxon>Pandoraea</taxon>
    </lineage>
</organism>
<feature type="region of interest" description="Disordered" evidence="1">
    <location>
        <begin position="208"/>
        <end position="230"/>
    </location>
</feature>
<evidence type="ECO:0000256" key="2">
    <source>
        <dbReference type="SAM" id="Phobius"/>
    </source>
</evidence>
<proteinExistence type="predicted"/>
<sequence>MSITLTLIFDAATKIIPVISTAAIAWRRYSREPKVKRKTRDQQKLDQLSAFLAFDIRHRDRLVVEQQFRIFFSGRIDYLEIVCLLGAKRQLTAFTFLPTARPFVIFNESEGHFAFRNLYSTQTKRRIWKASFFAVYCFLCLAAFLPWSTLDFERSGWQSVFALSVLCAMSFWAAWGSLTFSADLSIAEKFVDAAKSAEVTAPKLRQAANTANATNSPHQASHPQAANRPG</sequence>
<feature type="transmembrane region" description="Helical" evidence="2">
    <location>
        <begin position="159"/>
        <end position="180"/>
    </location>
</feature>
<keyword evidence="2" id="KW-1133">Transmembrane helix</keyword>
<dbReference type="EMBL" id="CP047385">
    <property type="protein sequence ID" value="QHF14245.1"/>
    <property type="molecule type" value="Genomic_DNA"/>
</dbReference>
<evidence type="ECO:0000313" key="3">
    <source>
        <dbReference type="EMBL" id="QHF14245.1"/>
    </source>
</evidence>
<protein>
    <submittedName>
        <fullName evidence="3">Uncharacterized protein</fullName>
    </submittedName>
</protein>
<reference evidence="3 4" key="1">
    <citation type="journal article" date="2015" name="Genome Announc.">
        <title>Genome Sequences of Two Pandoraea pnomenusa Isolates Recovered 11 Months Apart from a Cystic Fibrosis Patient.</title>
        <authorList>
            <person name="Ee R."/>
            <person name="Ambrose M."/>
            <person name="Lazenby J."/>
            <person name="Williams P."/>
            <person name="Chan K.G."/>
            <person name="Roddam L."/>
        </authorList>
    </citation>
    <scope>NUCLEOTIDE SEQUENCE [LARGE SCALE GENOMIC DNA]</scope>
    <source>
        <strain evidence="3 4">6399</strain>
    </source>
</reference>
<feature type="compositionally biased region" description="Polar residues" evidence="1">
    <location>
        <begin position="208"/>
        <end position="224"/>
    </location>
</feature>
<keyword evidence="4" id="KW-1185">Reference proteome</keyword>
<gene>
    <name evidence="3" type="ORF">PI93_017505</name>
</gene>